<keyword evidence="4" id="KW-0804">Transcription</keyword>
<accession>A0A5J5E3D9</accession>
<reference evidence="6 7" key="1">
    <citation type="journal article" date="2019" name="Syst. Appl. Microbiol.">
        <title>Characterization of Bifidobacterium species in feaces of the Egyptian fruit bat: Description of B. vespertilionis sp. nov. and B. rousetti sp. nov.</title>
        <authorList>
            <person name="Modesto M."/>
            <person name="Satti M."/>
            <person name="Watanabe K."/>
            <person name="Puglisi E."/>
            <person name="Morelli L."/>
            <person name="Huang C.-H."/>
            <person name="Liou J.-S."/>
            <person name="Miyashita M."/>
            <person name="Tamura T."/>
            <person name="Saito S."/>
            <person name="Mori K."/>
            <person name="Huang L."/>
            <person name="Sciavilla P."/>
            <person name="Sandri C."/>
            <person name="Spiezio C."/>
            <person name="Vitali F."/>
            <person name="Cavalieri D."/>
            <person name="Perpetuini G."/>
            <person name="Tofalo R."/>
            <person name="Bonetti A."/>
            <person name="Arita M."/>
            <person name="Mattarelli P."/>
        </authorList>
    </citation>
    <scope>NUCLEOTIDE SEQUENCE [LARGE SCALE GENOMIC DNA]</scope>
    <source>
        <strain evidence="6 7">RST19</strain>
    </source>
</reference>
<dbReference type="GO" id="GO:0003700">
    <property type="term" value="F:DNA-binding transcription factor activity"/>
    <property type="evidence" value="ECO:0007669"/>
    <property type="project" value="InterPro"/>
</dbReference>
<dbReference type="PROSITE" id="PS50931">
    <property type="entry name" value="HTH_LYSR"/>
    <property type="match status" value="1"/>
</dbReference>
<sequence length="301" mass="33724">MYDKRLDAVIAAAETGSFAHAARRLNMSTPALAKQINTFEREYGLTLFARSRSGVTPTETGADFIEDAIMIRRQCREMLRKAQRRAVSEAAPVRLGVSILRSGRRILDLWQRDAGRHPQIRLELVSMPDDTETVDSLITHLGESVDMIATAFDAAYWGDVCGTLTLDREPLCVAVPRDHALARRPFVSLSDLEGTRLHLLSRHHGGNDRARDLLERHPAIELVDIDHYDLDTFNECAQSGDLLISKPMWDDVHPQLVNVPVDWPEPIGLDYGLLYPRDPSPAVTAFIDRIRELSKSRPTAG</sequence>
<dbReference type="PANTHER" id="PTHR30346:SF0">
    <property type="entry name" value="HCA OPERON TRANSCRIPTIONAL ACTIVATOR HCAR"/>
    <property type="match status" value="1"/>
</dbReference>
<evidence type="ECO:0000313" key="7">
    <source>
        <dbReference type="Proteomes" id="UP000326251"/>
    </source>
</evidence>
<dbReference type="InterPro" id="IPR000847">
    <property type="entry name" value="LysR_HTH_N"/>
</dbReference>
<dbReference type="SUPFAM" id="SSF46785">
    <property type="entry name" value="Winged helix' DNA-binding domain"/>
    <property type="match status" value="1"/>
</dbReference>
<evidence type="ECO:0000256" key="2">
    <source>
        <dbReference type="ARBA" id="ARBA00023015"/>
    </source>
</evidence>
<dbReference type="RefSeq" id="WP_150335926.1">
    <property type="nucleotide sequence ID" value="NZ_RZUG01000022.1"/>
</dbReference>
<evidence type="ECO:0000313" key="6">
    <source>
        <dbReference type="EMBL" id="KAA8823696.1"/>
    </source>
</evidence>
<comment type="caution">
    <text evidence="6">The sequence shown here is derived from an EMBL/GenBank/DDBJ whole genome shotgun (WGS) entry which is preliminary data.</text>
</comment>
<evidence type="ECO:0000259" key="5">
    <source>
        <dbReference type="PROSITE" id="PS50931"/>
    </source>
</evidence>
<dbReference type="CDD" id="cd05466">
    <property type="entry name" value="PBP2_LTTR_substrate"/>
    <property type="match status" value="1"/>
</dbReference>
<organism evidence="6 7">
    <name type="scientific">Bifidobacterium reuteri</name>
    <dbReference type="NCBI Taxonomy" id="983706"/>
    <lineage>
        <taxon>Bacteria</taxon>
        <taxon>Bacillati</taxon>
        <taxon>Actinomycetota</taxon>
        <taxon>Actinomycetes</taxon>
        <taxon>Bifidobacteriales</taxon>
        <taxon>Bifidobacteriaceae</taxon>
        <taxon>Bifidobacterium</taxon>
    </lineage>
</organism>
<dbReference type="SUPFAM" id="SSF53850">
    <property type="entry name" value="Periplasmic binding protein-like II"/>
    <property type="match status" value="1"/>
</dbReference>
<dbReference type="Gene3D" id="1.10.10.10">
    <property type="entry name" value="Winged helix-like DNA-binding domain superfamily/Winged helix DNA-binding domain"/>
    <property type="match status" value="1"/>
</dbReference>
<dbReference type="PANTHER" id="PTHR30346">
    <property type="entry name" value="TRANSCRIPTIONAL DUAL REGULATOR HCAR-RELATED"/>
    <property type="match status" value="1"/>
</dbReference>
<keyword evidence="3" id="KW-0238">DNA-binding</keyword>
<dbReference type="EMBL" id="RZUG01000022">
    <property type="protein sequence ID" value="KAA8823696.1"/>
    <property type="molecule type" value="Genomic_DNA"/>
</dbReference>
<comment type="similarity">
    <text evidence="1">Belongs to the LysR transcriptional regulatory family.</text>
</comment>
<dbReference type="Proteomes" id="UP000326251">
    <property type="component" value="Unassembled WGS sequence"/>
</dbReference>
<dbReference type="InterPro" id="IPR036388">
    <property type="entry name" value="WH-like_DNA-bd_sf"/>
</dbReference>
<gene>
    <name evidence="6" type="ORF">EMO92_09655</name>
</gene>
<feature type="domain" description="HTH lysR-type" evidence="5">
    <location>
        <begin position="1"/>
        <end position="58"/>
    </location>
</feature>
<dbReference type="Pfam" id="PF00126">
    <property type="entry name" value="HTH_1"/>
    <property type="match status" value="1"/>
</dbReference>
<evidence type="ECO:0000256" key="4">
    <source>
        <dbReference type="ARBA" id="ARBA00023163"/>
    </source>
</evidence>
<dbReference type="AlphaFoldDB" id="A0A5J5E3D9"/>
<dbReference type="GO" id="GO:0032993">
    <property type="term" value="C:protein-DNA complex"/>
    <property type="evidence" value="ECO:0007669"/>
    <property type="project" value="TreeGrafter"/>
</dbReference>
<evidence type="ECO:0000256" key="1">
    <source>
        <dbReference type="ARBA" id="ARBA00009437"/>
    </source>
</evidence>
<dbReference type="Pfam" id="PF03466">
    <property type="entry name" value="LysR_substrate"/>
    <property type="match status" value="1"/>
</dbReference>
<dbReference type="InterPro" id="IPR036390">
    <property type="entry name" value="WH_DNA-bd_sf"/>
</dbReference>
<keyword evidence="2" id="KW-0805">Transcription regulation</keyword>
<evidence type="ECO:0000256" key="3">
    <source>
        <dbReference type="ARBA" id="ARBA00023125"/>
    </source>
</evidence>
<dbReference type="Gene3D" id="3.40.190.290">
    <property type="match status" value="1"/>
</dbReference>
<protein>
    <submittedName>
        <fullName evidence="6">LysR family transcriptional regulator</fullName>
    </submittedName>
</protein>
<name>A0A5J5E3D9_9BIFI</name>
<proteinExistence type="inferred from homology"/>
<dbReference type="InterPro" id="IPR005119">
    <property type="entry name" value="LysR_subst-bd"/>
</dbReference>
<dbReference type="GO" id="GO:0003677">
    <property type="term" value="F:DNA binding"/>
    <property type="evidence" value="ECO:0007669"/>
    <property type="project" value="UniProtKB-KW"/>
</dbReference>